<protein>
    <submittedName>
        <fullName evidence="1">Phosphoesterase</fullName>
    </submittedName>
</protein>
<sequence>MSKKSPCALLINDIHASKDNIAEFRKNWNEALQLCKQNEIQYLIVGGDMWLSRSAQTLDVLMAVRWAILEATKQYGLYVIIAEGNHCKVNLENMEGYSHVFSDYENVEVINDFTEIDLSDELSLYVMSYFPESGSFIERLDSLQQEYNIDSQKKNVLYIHEGIRGGLATPSDDELPANIFKGFDSVLVGHYHNRKHIPGTQIEYIGSSRQHNFGEDEEKGYTILYTDGSTKFVKNEANQRYRVIEVDVADMDDDFMEMLAKVKADSRYKVKVRVKCNSAQSSSVNKQQLAEAGANKIELVTEQTEVMRTDHQSITQKFDKSGIKEEYTNFCTQKSIDNQLGLHYLDKLK</sequence>
<evidence type="ECO:0000313" key="2">
    <source>
        <dbReference type="Proteomes" id="UP000308886"/>
    </source>
</evidence>
<proteinExistence type="predicted"/>
<keyword evidence="2" id="KW-1185">Reference proteome</keyword>
<name>A0AC61QRM9_9BACT</name>
<organism evidence="1 2">
    <name type="scientific">Palleniella muris</name>
    <dbReference type="NCBI Taxonomy" id="3038145"/>
    <lineage>
        <taxon>Bacteria</taxon>
        <taxon>Pseudomonadati</taxon>
        <taxon>Bacteroidota</taxon>
        <taxon>Bacteroidia</taxon>
        <taxon>Bacteroidales</taxon>
        <taxon>Prevotellaceae</taxon>
        <taxon>Palleniella</taxon>
    </lineage>
</organism>
<dbReference type="EMBL" id="SRZC01000007">
    <property type="protein sequence ID" value="TGX82763.1"/>
    <property type="molecule type" value="Genomic_DNA"/>
</dbReference>
<dbReference type="Proteomes" id="UP000308886">
    <property type="component" value="Unassembled WGS sequence"/>
</dbReference>
<comment type="caution">
    <text evidence="1">The sequence shown here is derived from an EMBL/GenBank/DDBJ whole genome shotgun (WGS) entry which is preliminary data.</text>
</comment>
<gene>
    <name evidence="1" type="ORF">E5358_05340</name>
</gene>
<reference evidence="1" key="1">
    <citation type="submission" date="2019-04" db="EMBL/GenBank/DDBJ databases">
        <title>Microbes associate with the intestines of laboratory mice.</title>
        <authorList>
            <person name="Navarre W."/>
            <person name="Wong E."/>
            <person name="Huang K."/>
            <person name="Tropini C."/>
            <person name="Ng K."/>
            <person name="Yu B."/>
        </authorList>
    </citation>
    <scope>NUCLEOTIDE SEQUENCE</scope>
    <source>
        <strain evidence="1">NM73_A23</strain>
    </source>
</reference>
<evidence type="ECO:0000313" key="1">
    <source>
        <dbReference type="EMBL" id="TGX82763.1"/>
    </source>
</evidence>
<accession>A0AC61QRM9</accession>